<accession>A0A1J5Q696</accession>
<comment type="caution">
    <text evidence="1">The sequence shown here is derived from an EMBL/GenBank/DDBJ whole genome shotgun (WGS) entry which is preliminary data.</text>
</comment>
<organism evidence="1">
    <name type="scientific">mine drainage metagenome</name>
    <dbReference type="NCBI Taxonomy" id="410659"/>
    <lineage>
        <taxon>unclassified sequences</taxon>
        <taxon>metagenomes</taxon>
        <taxon>ecological metagenomes</taxon>
    </lineage>
</organism>
<protein>
    <submittedName>
        <fullName evidence="1">Uncharacterized protein</fullName>
    </submittedName>
</protein>
<name>A0A1J5Q696_9ZZZZ</name>
<dbReference type="AlphaFoldDB" id="A0A1J5Q696"/>
<dbReference type="EMBL" id="MLJW01002171">
    <property type="protein sequence ID" value="OIQ75420.1"/>
    <property type="molecule type" value="Genomic_DNA"/>
</dbReference>
<proteinExistence type="predicted"/>
<reference evidence="1" key="1">
    <citation type="submission" date="2016-10" db="EMBL/GenBank/DDBJ databases">
        <title>Sequence of Gallionella enrichment culture.</title>
        <authorList>
            <person name="Poehlein A."/>
            <person name="Muehling M."/>
            <person name="Daniel R."/>
        </authorList>
    </citation>
    <scope>NUCLEOTIDE SEQUENCE</scope>
</reference>
<evidence type="ECO:0000313" key="1">
    <source>
        <dbReference type="EMBL" id="OIQ75420.1"/>
    </source>
</evidence>
<gene>
    <name evidence="1" type="ORF">GALL_429110</name>
</gene>
<sequence>MGHAPVGVAPDLGAGRLVVRTRVVGVGELVEHAAAAFALQLLGEVARVLHAAGTRRQHQFGAVGLHRLRALDRQILGHDQQHAVAEHRRGHRQRDAGVARGGLDQRVSGADFAALLRAADHRQRRAVLDRTGRVVAFELGQQHVAAARRVGAGDARELHQRRVADGLVQGGISHEVGRVKSGGASVAGAAVVAGQV</sequence>